<dbReference type="Pfam" id="PF03720">
    <property type="entry name" value="UDPG_MGDP_dh_C"/>
    <property type="match status" value="1"/>
</dbReference>
<gene>
    <name evidence="6" type="ORF">FBZ82_11849</name>
</gene>
<dbReference type="PANTHER" id="PTHR43491:SF2">
    <property type="entry name" value="UDP-N-ACETYL-D-MANNOSAMINE DEHYDROGENASE"/>
    <property type="match status" value="1"/>
</dbReference>
<dbReference type="GO" id="GO:0016616">
    <property type="term" value="F:oxidoreductase activity, acting on the CH-OH group of donors, NAD or NADP as acceptor"/>
    <property type="evidence" value="ECO:0007669"/>
    <property type="project" value="InterPro"/>
</dbReference>
<keyword evidence="3" id="KW-0520">NAD</keyword>
<feature type="domain" description="UDP-glucose/GDP-mannose dehydrogenase C-terminal" evidence="5">
    <location>
        <begin position="321"/>
        <end position="422"/>
    </location>
</feature>
<dbReference type="InterPro" id="IPR014026">
    <property type="entry name" value="UDP-Glc/GDP-Man_DH_dimer"/>
</dbReference>
<dbReference type="PANTHER" id="PTHR43491">
    <property type="entry name" value="UDP-N-ACETYL-D-MANNOSAMINE DEHYDROGENASE"/>
    <property type="match status" value="1"/>
</dbReference>
<dbReference type="InterPro" id="IPR017476">
    <property type="entry name" value="UDP-Glc/GDP-Man"/>
</dbReference>
<dbReference type="Proteomes" id="UP000316083">
    <property type="component" value="Unassembled WGS sequence"/>
</dbReference>
<evidence type="ECO:0000256" key="4">
    <source>
        <dbReference type="PIRNR" id="PIRNR000124"/>
    </source>
</evidence>
<dbReference type="PIRSF" id="PIRSF500136">
    <property type="entry name" value="UDP_ManNAc_DH"/>
    <property type="match status" value="1"/>
</dbReference>
<evidence type="ECO:0000256" key="3">
    <source>
        <dbReference type="ARBA" id="ARBA00023027"/>
    </source>
</evidence>
<dbReference type="PIRSF" id="PIRSF000124">
    <property type="entry name" value="UDPglc_GDPman_dh"/>
    <property type="match status" value="1"/>
</dbReference>
<dbReference type="AlphaFoldDB" id="A0A560AL13"/>
<dbReference type="GO" id="GO:0000271">
    <property type="term" value="P:polysaccharide biosynthetic process"/>
    <property type="evidence" value="ECO:0007669"/>
    <property type="project" value="InterPro"/>
</dbReference>
<dbReference type="InterPro" id="IPR008927">
    <property type="entry name" value="6-PGluconate_DH-like_C_sf"/>
</dbReference>
<protein>
    <submittedName>
        <fullName evidence="6">UDP-N-acetyl-D-galactosamine dehydrogenase</fullName>
    </submittedName>
</protein>
<evidence type="ECO:0000256" key="2">
    <source>
        <dbReference type="ARBA" id="ARBA00023002"/>
    </source>
</evidence>
<dbReference type="InterPro" id="IPR014027">
    <property type="entry name" value="UDP-Glc/GDP-Man_DH_C"/>
</dbReference>
<name>A0A560AL13_AZOBR</name>
<dbReference type="SUPFAM" id="SSF51735">
    <property type="entry name" value="NAD(P)-binding Rossmann-fold domains"/>
    <property type="match status" value="1"/>
</dbReference>
<dbReference type="GO" id="GO:0051287">
    <property type="term" value="F:NAD binding"/>
    <property type="evidence" value="ECO:0007669"/>
    <property type="project" value="InterPro"/>
</dbReference>
<dbReference type="Pfam" id="PF03721">
    <property type="entry name" value="UDPG_MGDP_dh_N"/>
    <property type="match status" value="1"/>
</dbReference>
<evidence type="ECO:0000256" key="1">
    <source>
        <dbReference type="ARBA" id="ARBA00006601"/>
    </source>
</evidence>
<comment type="caution">
    <text evidence="6">The sequence shown here is derived from an EMBL/GenBank/DDBJ whole genome shotgun (WGS) entry which is preliminary data.</text>
</comment>
<evidence type="ECO:0000259" key="5">
    <source>
        <dbReference type="SMART" id="SM00984"/>
    </source>
</evidence>
<sequence length="434" mass="46877">MTHSRRISVIGLGYVGLPVAVAFGRAGVPAGIPVVAFDIDARRIKALQDGHDHTGEVPDAELAEARLHLTDDPADLARADFHIVTVPTPIDDARRPDLRPLLAASRTVGRHLKRGDVVVYESTVYPGATEMDCVPVLEAESGLTYGRDFTVGYSPERINPGDKEHRFETITKVVSGSDPETRALVAAVYSSVVKAGVHEAASIAVAEAAKVIENTQRDVNIALMNELAVIFHRMGIDTRDVLAAAGTKWNFLKFQPGLVGGHCIGVDPYYLTHRAEQLGHNPEVILAGRRINDTMGQYVAQETVKRLLRGRVGASGPLRVTVLGLTFKEDVPDIRNTRVVDIVAELKSFGVEVALHDPLAAADEVAHEYGLTLTARDALPPADAVVLAVPHAAYRTEGWDLVSGLLKDRRGIVMDVKGLLDRGAVPEGVDLWRL</sequence>
<evidence type="ECO:0000313" key="6">
    <source>
        <dbReference type="EMBL" id="TWA61048.1"/>
    </source>
</evidence>
<dbReference type="InterPro" id="IPR036291">
    <property type="entry name" value="NAD(P)-bd_dom_sf"/>
</dbReference>
<dbReference type="SUPFAM" id="SSF52413">
    <property type="entry name" value="UDP-glucose/GDP-mannose dehydrogenase C-terminal domain"/>
    <property type="match status" value="1"/>
</dbReference>
<reference evidence="6 7" key="1">
    <citation type="submission" date="2019-06" db="EMBL/GenBank/DDBJ databases">
        <title>Genomic Encyclopedia of Type Strains, Phase IV (KMG-V): Genome sequencing to study the core and pangenomes of soil and plant-associated prokaryotes.</title>
        <authorList>
            <person name="Whitman W."/>
        </authorList>
    </citation>
    <scope>NUCLEOTIDE SEQUENCE [LARGE SCALE GENOMIC DNA]</scope>
    <source>
        <strain evidence="6 7">BR 11796</strain>
    </source>
</reference>
<dbReference type="NCBIfam" id="TIGR03026">
    <property type="entry name" value="NDP-sugDHase"/>
    <property type="match status" value="1"/>
</dbReference>
<evidence type="ECO:0000313" key="7">
    <source>
        <dbReference type="Proteomes" id="UP000316083"/>
    </source>
</evidence>
<comment type="similarity">
    <text evidence="1 4">Belongs to the UDP-glucose/GDP-mannose dehydrogenase family.</text>
</comment>
<dbReference type="SUPFAM" id="SSF48179">
    <property type="entry name" value="6-phosphogluconate dehydrogenase C-terminal domain-like"/>
    <property type="match status" value="1"/>
</dbReference>
<dbReference type="SMART" id="SM00984">
    <property type="entry name" value="UDPG_MGDP_dh_C"/>
    <property type="match status" value="1"/>
</dbReference>
<dbReference type="Gene3D" id="3.40.50.720">
    <property type="entry name" value="NAD(P)-binding Rossmann-like Domain"/>
    <property type="match status" value="2"/>
</dbReference>
<organism evidence="6 7">
    <name type="scientific">Azospirillum brasilense</name>
    <dbReference type="NCBI Taxonomy" id="192"/>
    <lineage>
        <taxon>Bacteria</taxon>
        <taxon>Pseudomonadati</taxon>
        <taxon>Pseudomonadota</taxon>
        <taxon>Alphaproteobacteria</taxon>
        <taxon>Rhodospirillales</taxon>
        <taxon>Azospirillaceae</taxon>
        <taxon>Azospirillum</taxon>
    </lineage>
</organism>
<proteinExistence type="inferred from homology"/>
<dbReference type="InterPro" id="IPR001732">
    <property type="entry name" value="UDP-Glc/GDP-Man_DH_N"/>
</dbReference>
<dbReference type="InterPro" id="IPR036220">
    <property type="entry name" value="UDP-Glc/GDP-Man_DH_C_sf"/>
</dbReference>
<dbReference type="GO" id="GO:0016628">
    <property type="term" value="F:oxidoreductase activity, acting on the CH-CH group of donors, NAD or NADP as acceptor"/>
    <property type="evidence" value="ECO:0007669"/>
    <property type="project" value="InterPro"/>
</dbReference>
<dbReference type="RefSeq" id="WP_145679471.1">
    <property type="nucleotide sequence ID" value="NZ_VITF01000018.1"/>
</dbReference>
<dbReference type="Pfam" id="PF00984">
    <property type="entry name" value="UDPG_MGDP_dh"/>
    <property type="match status" value="1"/>
</dbReference>
<keyword evidence="2" id="KW-0560">Oxidoreductase</keyword>
<dbReference type="EMBL" id="VITF01000018">
    <property type="protein sequence ID" value="TWA61048.1"/>
    <property type="molecule type" value="Genomic_DNA"/>
</dbReference>
<dbReference type="InterPro" id="IPR028359">
    <property type="entry name" value="UDP_ManNAc/GlcNAc_DH"/>
</dbReference>
<accession>A0A560AL13</accession>